<dbReference type="PANTHER" id="PTHR30121:SF6">
    <property type="entry name" value="SLR6007 PROTEIN"/>
    <property type="match status" value="1"/>
</dbReference>
<evidence type="ECO:0000313" key="3">
    <source>
        <dbReference type="Proteomes" id="UP000275232"/>
    </source>
</evidence>
<dbReference type="Pfam" id="PF05872">
    <property type="entry name" value="HerA_C"/>
    <property type="match status" value="1"/>
</dbReference>
<dbReference type="Gene3D" id="3.40.50.300">
    <property type="entry name" value="P-loop containing nucleotide triphosphate hydrolases"/>
    <property type="match status" value="2"/>
</dbReference>
<dbReference type="RefSeq" id="WP_123880161.1">
    <property type="nucleotide sequence ID" value="NZ_RPFZ01000001.1"/>
</dbReference>
<comment type="caution">
    <text evidence="2">The sequence shown here is derived from an EMBL/GenBank/DDBJ whole genome shotgun (WGS) entry which is preliminary data.</text>
</comment>
<keyword evidence="3" id="KW-1185">Reference proteome</keyword>
<dbReference type="EMBL" id="RPFZ01000001">
    <property type="protein sequence ID" value="RPF71573.1"/>
    <property type="molecule type" value="Genomic_DNA"/>
</dbReference>
<organism evidence="2 3">
    <name type="scientific">Aurantiacibacter spongiae</name>
    <dbReference type="NCBI Taxonomy" id="2488860"/>
    <lineage>
        <taxon>Bacteria</taxon>
        <taxon>Pseudomonadati</taxon>
        <taxon>Pseudomonadota</taxon>
        <taxon>Alphaproteobacteria</taxon>
        <taxon>Sphingomonadales</taxon>
        <taxon>Erythrobacteraceae</taxon>
        <taxon>Aurantiacibacter</taxon>
    </lineage>
</organism>
<dbReference type="OrthoDB" id="9758751at2"/>
<dbReference type="InterPro" id="IPR002048">
    <property type="entry name" value="EF_hand_dom"/>
</dbReference>
<dbReference type="AlphaFoldDB" id="A0A3N5CR34"/>
<dbReference type="InterPro" id="IPR051162">
    <property type="entry name" value="T4SS_component"/>
</dbReference>
<dbReference type="PANTHER" id="PTHR30121">
    <property type="entry name" value="UNCHARACTERIZED PROTEIN YJGR-RELATED"/>
    <property type="match status" value="1"/>
</dbReference>
<dbReference type="InterPro" id="IPR033186">
    <property type="entry name" value="HerA_C"/>
</dbReference>
<evidence type="ECO:0000313" key="2">
    <source>
        <dbReference type="EMBL" id="RPF71573.1"/>
    </source>
</evidence>
<name>A0A3N5CR34_9SPHN</name>
<dbReference type="PROSITE" id="PS50222">
    <property type="entry name" value="EF_HAND_2"/>
    <property type="match status" value="1"/>
</dbReference>
<feature type="domain" description="EF-hand" evidence="1">
    <location>
        <begin position="133"/>
        <end position="168"/>
    </location>
</feature>
<gene>
    <name evidence="2" type="ORF">EG799_08035</name>
</gene>
<protein>
    <submittedName>
        <fullName evidence="2">DUF853 family protein</fullName>
    </submittedName>
</protein>
<dbReference type="InterPro" id="IPR027417">
    <property type="entry name" value="P-loop_NTPase"/>
</dbReference>
<reference evidence="2 3" key="1">
    <citation type="submission" date="2018-11" db="EMBL/GenBank/DDBJ databases">
        <title>Erythrobacter spongiae sp. nov., isolated from a marine sponge.</title>
        <authorList>
            <person name="Zhuang L."/>
            <person name="Luo L."/>
        </authorList>
    </citation>
    <scope>NUCLEOTIDE SEQUENCE [LARGE SCALE GENOMIC DNA]</scope>
    <source>
        <strain evidence="2 3">HN-E23</strain>
    </source>
</reference>
<sequence>MADIYLGNALDGERQALDLTRANRHGLIAGATGTGKTVTLQGMAESFSAAGVPVFLADVKGDLSGIALPGSPGFKHAAALEKRAAELGMADYAYSDNPVVFWDLYGEQGHPIRTTVSEMGPLLLARLLDLNETQEGVLQIVFRHADENGLLLLDFADLRAVLGWAYDNAKELSGTYGNVSKASVGAIQRQLLSFESQGAAEFFGEPALEIDDFLALDDKGRGIINVLAADRLMRSPKLYATFLLWLLAELFETLPEVGDPEKPKLVFFFDEAHLLFDDAPGALQETIERVVRLIRSKGVGVYFVTQNPIDIPEQVAGQLGNRVQHALRAFTPRDRRAIRAAAETFRINPDLDVETAITELRVGEALVSTLMEDGAPSVVKRTLIKPPRSRLGPIDAGERAIVQSASPYAGKYDERIDRESAEELLAAKGEDAAATAEEVAARGEEAVRGRERKSPSIWGKAMKRAGAAAAGSMASVAAASITGRRSRANPTRTAMTSGIGSIATDLAGPVAGRFVRNLIGGLMR</sequence>
<proteinExistence type="predicted"/>
<dbReference type="Proteomes" id="UP000275232">
    <property type="component" value="Unassembled WGS sequence"/>
</dbReference>
<evidence type="ECO:0000259" key="1">
    <source>
        <dbReference type="PROSITE" id="PS50222"/>
    </source>
</evidence>
<accession>A0A3N5CR34</accession>
<dbReference type="SUPFAM" id="SSF52540">
    <property type="entry name" value="P-loop containing nucleoside triphosphate hydrolases"/>
    <property type="match status" value="1"/>
</dbReference>
<dbReference type="GO" id="GO:0005509">
    <property type="term" value="F:calcium ion binding"/>
    <property type="evidence" value="ECO:0007669"/>
    <property type="project" value="InterPro"/>
</dbReference>